<organism evidence="1 2">
    <name type="scientific">Pleuronectes platessa</name>
    <name type="common">European plaice</name>
    <dbReference type="NCBI Taxonomy" id="8262"/>
    <lineage>
        <taxon>Eukaryota</taxon>
        <taxon>Metazoa</taxon>
        <taxon>Chordata</taxon>
        <taxon>Craniata</taxon>
        <taxon>Vertebrata</taxon>
        <taxon>Euteleostomi</taxon>
        <taxon>Actinopterygii</taxon>
        <taxon>Neopterygii</taxon>
        <taxon>Teleostei</taxon>
        <taxon>Neoteleostei</taxon>
        <taxon>Acanthomorphata</taxon>
        <taxon>Carangaria</taxon>
        <taxon>Pleuronectiformes</taxon>
        <taxon>Pleuronectoidei</taxon>
        <taxon>Pleuronectidae</taxon>
        <taxon>Pleuronectes</taxon>
    </lineage>
</organism>
<accession>A0A9N7U315</accession>
<reference evidence="1" key="1">
    <citation type="submission" date="2020-03" db="EMBL/GenBank/DDBJ databases">
        <authorList>
            <person name="Weist P."/>
        </authorList>
    </citation>
    <scope>NUCLEOTIDE SEQUENCE</scope>
</reference>
<dbReference type="EMBL" id="CADEAL010000676">
    <property type="protein sequence ID" value="CAB1423728.1"/>
    <property type="molecule type" value="Genomic_DNA"/>
</dbReference>
<evidence type="ECO:0000313" key="2">
    <source>
        <dbReference type="Proteomes" id="UP001153269"/>
    </source>
</evidence>
<sequence length="132" mass="14741">MSLWILVLHPDDLCLDHAEFLETSFRLRFKQQQEVVGPMLSGSFTRSLVPLLALWFLHSLSGSFTRSLVPSLALWFLHSLSGSFTRSLVPSLALWFLHSLSGSFTRSLVPSLALWSISVLLHLVPGFSQTSS</sequence>
<comment type="caution">
    <text evidence="1">The sequence shown here is derived from an EMBL/GenBank/DDBJ whole genome shotgun (WGS) entry which is preliminary data.</text>
</comment>
<protein>
    <submittedName>
        <fullName evidence="1">Uncharacterized protein</fullName>
    </submittedName>
</protein>
<gene>
    <name evidence="1" type="ORF">PLEPLA_LOCUS11649</name>
</gene>
<proteinExistence type="predicted"/>
<dbReference type="AlphaFoldDB" id="A0A9N7U315"/>
<keyword evidence="2" id="KW-1185">Reference proteome</keyword>
<name>A0A9N7U315_PLEPL</name>
<dbReference type="Proteomes" id="UP001153269">
    <property type="component" value="Unassembled WGS sequence"/>
</dbReference>
<evidence type="ECO:0000313" key="1">
    <source>
        <dbReference type="EMBL" id="CAB1423728.1"/>
    </source>
</evidence>